<comment type="caution">
    <text evidence="2">The sequence shown here is derived from an EMBL/GenBank/DDBJ whole genome shotgun (WGS) entry which is preliminary data.</text>
</comment>
<evidence type="ECO:0000313" key="2">
    <source>
        <dbReference type="EMBL" id="MCI3278641.1"/>
    </source>
</evidence>
<reference evidence="2" key="1">
    <citation type="submission" date="2022-03" db="EMBL/GenBank/DDBJ databases">
        <title>Streptomyces 7R015 and 7R016 isolated from Barleria lupulina in Thailand.</title>
        <authorList>
            <person name="Kanchanasin P."/>
            <person name="Phongsopitanun W."/>
            <person name="Tanasupawat S."/>
        </authorList>
    </citation>
    <scope>NUCLEOTIDE SEQUENCE</scope>
    <source>
        <strain evidence="2">7R015</strain>
    </source>
</reference>
<dbReference type="InterPro" id="IPR016181">
    <property type="entry name" value="Acyl_CoA_acyltransferase"/>
</dbReference>
<sequence length="182" mass="19853">MGLVGATLARALDHGHDAILRDLAVVLQSPEPSWGSLSASLGLLLVAVDSTGQVVGALLAHPPTSFLLNLAGQGLEQKNVFLGHIAIAKIKGLAVAENSRHSGIGSALLRRCREVYWQCGYELLYGQFHSDRGLLPSFYRASDFEVLSENDGVDLWVVFGQRVVLTNESGERVFYRWRRHSG</sequence>
<proteinExistence type="predicted"/>
<evidence type="ECO:0000259" key="1">
    <source>
        <dbReference type="PROSITE" id="PS51186"/>
    </source>
</evidence>
<accession>A0ABS9YRE1</accession>
<dbReference type="Proteomes" id="UP001165269">
    <property type="component" value="Unassembled WGS sequence"/>
</dbReference>
<dbReference type="SUPFAM" id="SSF55729">
    <property type="entry name" value="Acyl-CoA N-acyltransferases (Nat)"/>
    <property type="match status" value="1"/>
</dbReference>
<name>A0ABS9YRE1_9ACTN</name>
<feature type="domain" description="N-acetyltransferase" evidence="1">
    <location>
        <begin position="6"/>
        <end position="182"/>
    </location>
</feature>
<dbReference type="InterPro" id="IPR000182">
    <property type="entry name" value="GNAT_dom"/>
</dbReference>
<dbReference type="CDD" id="cd04301">
    <property type="entry name" value="NAT_SF"/>
    <property type="match status" value="1"/>
</dbReference>
<dbReference type="Pfam" id="PF00583">
    <property type="entry name" value="Acetyltransf_1"/>
    <property type="match status" value="1"/>
</dbReference>
<protein>
    <submittedName>
        <fullName evidence="2">GNAT family N-acetyltransferase</fullName>
    </submittedName>
</protein>
<dbReference type="EMBL" id="JALDAY010000020">
    <property type="protein sequence ID" value="MCI3278641.1"/>
    <property type="molecule type" value="Genomic_DNA"/>
</dbReference>
<keyword evidence="3" id="KW-1185">Reference proteome</keyword>
<evidence type="ECO:0000313" key="3">
    <source>
        <dbReference type="Proteomes" id="UP001165269"/>
    </source>
</evidence>
<dbReference type="RefSeq" id="WP_242777475.1">
    <property type="nucleotide sequence ID" value="NZ_JALDAY010000020.1"/>
</dbReference>
<dbReference type="Gene3D" id="3.40.630.30">
    <property type="match status" value="1"/>
</dbReference>
<gene>
    <name evidence="2" type="ORF">MQP27_47010</name>
</gene>
<dbReference type="PROSITE" id="PS51186">
    <property type="entry name" value="GNAT"/>
    <property type="match status" value="1"/>
</dbReference>
<organism evidence="2 3">
    <name type="scientific">Streptomyces cylindrosporus</name>
    <dbReference type="NCBI Taxonomy" id="2927583"/>
    <lineage>
        <taxon>Bacteria</taxon>
        <taxon>Bacillati</taxon>
        <taxon>Actinomycetota</taxon>
        <taxon>Actinomycetes</taxon>
        <taxon>Kitasatosporales</taxon>
        <taxon>Streptomycetaceae</taxon>
        <taxon>Streptomyces</taxon>
    </lineage>
</organism>